<dbReference type="RefSeq" id="WP_184946998.1">
    <property type="nucleotide sequence ID" value="NZ_JACHJV010000004.1"/>
</dbReference>
<feature type="compositionally biased region" description="Low complexity" evidence="1">
    <location>
        <begin position="544"/>
        <end position="562"/>
    </location>
</feature>
<feature type="compositionally biased region" description="Polar residues" evidence="1">
    <location>
        <begin position="603"/>
        <end position="614"/>
    </location>
</feature>
<organism evidence="2 3">
    <name type="scientific">Kitasatospora kifunensis</name>
    <name type="common">Streptomyces kifunensis</name>
    <dbReference type="NCBI Taxonomy" id="58351"/>
    <lineage>
        <taxon>Bacteria</taxon>
        <taxon>Bacillati</taxon>
        <taxon>Actinomycetota</taxon>
        <taxon>Actinomycetes</taxon>
        <taxon>Kitasatosporales</taxon>
        <taxon>Streptomycetaceae</taxon>
        <taxon>Kitasatospora</taxon>
    </lineage>
</organism>
<protein>
    <submittedName>
        <fullName evidence="2">Uncharacterized protein</fullName>
    </submittedName>
</protein>
<accession>A0A7W7RCB1</accession>
<evidence type="ECO:0000256" key="1">
    <source>
        <dbReference type="SAM" id="MobiDB-lite"/>
    </source>
</evidence>
<dbReference type="AlphaFoldDB" id="A0A7W7RCB1"/>
<evidence type="ECO:0000313" key="3">
    <source>
        <dbReference type="Proteomes" id="UP000540506"/>
    </source>
</evidence>
<feature type="region of interest" description="Disordered" evidence="1">
    <location>
        <begin position="541"/>
        <end position="562"/>
    </location>
</feature>
<dbReference type="Proteomes" id="UP000540506">
    <property type="component" value="Unassembled WGS sequence"/>
</dbReference>
<dbReference type="EMBL" id="JACHJV010000004">
    <property type="protein sequence ID" value="MBB4929048.1"/>
    <property type="molecule type" value="Genomic_DNA"/>
</dbReference>
<gene>
    <name evidence="2" type="ORF">FHR34_008147</name>
</gene>
<reference evidence="2 3" key="1">
    <citation type="submission" date="2020-08" db="EMBL/GenBank/DDBJ databases">
        <title>Sequencing the genomes of 1000 actinobacteria strains.</title>
        <authorList>
            <person name="Klenk H.-P."/>
        </authorList>
    </citation>
    <scope>NUCLEOTIDE SEQUENCE [LARGE SCALE GENOMIC DNA]</scope>
    <source>
        <strain evidence="2 3">DSM 41654</strain>
    </source>
</reference>
<feature type="region of interest" description="Disordered" evidence="1">
    <location>
        <begin position="591"/>
        <end position="629"/>
    </location>
</feature>
<proteinExistence type="predicted"/>
<comment type="caution">
    <text evidence="2">The sequence shown here is derived from an EMBL/GenBank/DDBJ whole genome shotgun (WGS) entry which is preliminary data.</text>
</comment>
<feature type="region of interest" description="Disordered" evidence="1">
    <location>
        <begin position="291"/>
        <end position="313"/>
    </location>
</feature>
<keyword evidence="3" id="KW-1185">Reference proteome</keyword>
<evidence type="ECO:0000313" key="2">
    <source>
        <dbReference type="EMBL" id="MBB4929048.1"/>
    </source>
</evidence>
<sequence>MDGLEREVDSREIEAIIGRETSQLAQLVLTLAVMGAQQVSRARQEKWEQEREAAAEQLWRERAAAEPLLRAVYDDRFWKNLKPTREGMQPLGDAVGVAWQWGGSDPQAAAAFHYIRDRAKEEVGVEIKGEFVPVLDLSRALALGDPGLQKRLHVGREEAVEQGSTSFAYLIRDPADPDQFIATGEARGPGWEDPRVLAANTLSEWAAARGTPLDASLTIEVTENTGTGGRLLATVSGSDVAAILAADIERQRRLITGEIEAEPAQVIHALHAEIGRLGTRADERQADLHALEDGSKPADPALPAGEREQQISDAQRDVVRLRTEQARLAIFVQAEQARARGEDPDFVFPSLAVQDKLQQGWMATATPEAAAGLWAQVQAWDTKAAGESKTAALAALDDQLVQHYGIVLSEGTTLSQASAALRDLSEAGTGPGSEEARQRALELHSRAVKDIGKAVLIEAEVSRLKLDKDPDPARIAALDGDASRLRASASADSAAADLAERDAAVTAAGSPEFSAADRAEAAAISATMFEDDLEWEALSRERPTAAPREATTASPAAGSQRAGAKLAAKAEAALKEVPAEKGAAAVAVAALGEGTRPEKAVRQSGQAKLTSTAAPSAAVGTKRTPEAGR</sequence>
<name>A0A7W7RCB1_KITKI</name>